<dbReference type="InterPro" id="IPR006694">
    <property type="entry name" value="Fatty_acid_hydroxylase"/>
</dbReference>
<evidence type="ECO:0000256" key="7">
    <source>
        <dbReference type="SAM" id="Phobius"/>
    </source>
</evidence>
<evidence type="ECO:0000256" key="1">
    <source>
        <dbReference type="ARBA" id="ARBA00004127"/>
    </source>
</evidence>
<keyword evidence="4" id="KW-0560">Oxidoreductase</keyword>
<comment type="subcellular location">
    <subcellularLocation>
        <location evidence="1">Endomembrane system</location>
        <topology evidence="1">Multi-pass membrane protein</topology>
    </subcellularLocation>
</comment>
<dbReference type="AlphaFoldDB" id="A0A2S4NBW6"/>
<keyword evidence="2 7" id="KW-0812">Transmembrane</keyword>
<accession>A0A2S4NBW6</accession>
<gene>
    <name evidence="9" type="ORF">Q361_101308</name>
</gene>
<dbReference type="PANTHER" id="PTHR21624:SF1">
    <property type="entry name" value="ALKYLGLYCEROL MONOOXYGENASE"/>
    <property type="match status" value="1"/>
</dbReference>
<evidence type="ECO:0000313" key="9">
    <source>
        <dbReference type="EMBL" id="POS03199.1"/>
    </source>
</evidence>
<keyword evidence="3 7" id="KW-1133">Transmembrane helix</keyword>
<feature type="domain" description="Fatty acid hydroxylase" evidence="8">
    <location>
        <begin position="85"/>
        <end position="218"/>
    </location>
</feature>
<organism evidence="9 10">
    <name type="scientific">Flavobacterium croceum DSM 17960</name>
    <dbReference type="NCBI Taxonomy" id="1121886"/>
    <lineage>
        <taxon>Bacteria</taxon>
        <taxon>Pseudomonadati</taxon>
        <taxon>Bacteroidota</taxon>
        <taxon>Flavobacteriia</taxon>
        <taxon>Flavobacteriales</taxon>
        <taxon>Flavobacteriaceae</taxon>
        <taxon>Flavobacterium</taxon>
    </lineage>
</organism>
<dbReference type="EMBL" id="PQNY01000001">
    <property type="protein sequence ID" value="POS03199.1"/>
    <property type="molecule type" value="Genomic_DNA"/>
</dbReference>
<feature type="transmembrane region" description="Helical" evidence="7">
    <location>
        <begin position="45"/>
        <end position="70"/>
    </location>
</feature>
<feature type="transmembrane region" description="Helical" evidence="7">
    <location>
        <begin position="82"/>
        <end position="99"/>
    </location>
</feature>
<dbReference type="InterPro" id="IPR051689">
    <property type="entry name" value="Sterol_desaturase/TMEM195"/>
</dbReference>
<keyword evidence="10" id="KW-1185">Reference proteome</keyword>
<feature type="transmembrane region" description="Helical" evidence="7">
    <location>
        <begin position="139"/>
        <end position="162"/>
    </location>
</feature>
<dbReference type="GO" id="GO:0008610">
    <property type="term" value="P:lipid biosynthetic process"/>
    <property type="evidence" value="ECO:0007669"/>
    <property type="project" value="InterPro"/>
</dbReference>
<dbReference type="GO" id="GO:0016020">
    <property type="term" value="C:membrane"/>
    <property type="evidence" value="ECO:0007669"/>
    <property type="project" value="GOC"/>
</dbReference>
<feature type="transmembrane region" description="Helical" evidence="7">
    <location>
        <begin position="6"/>
        <end position="24"/>
    </location>
</feature>
<evidence type="ECO:0000256" key="3">
    <source>
        <dbReference type="ARBA" id="ARBA00022989"/>
    </source>
</evidence>
<comment type="caution">
    <text evidence="9">The sequence shown here is derived from an EMBL/GenBank/DDBJ whole genome shotgun (WGS) entry which is preliminary data.</text>
</comment>
<dbReference type="GO" id="GO:0050479">
    <property type="term" value="F:glyceryl-ether monooxygenase activity"/>
    <property type="evidence" value="ECO:0007669"/>
    <property type="project" value="TreeGrafter"/>
</dbReference>
<dbReference type="OrthoDB" id="9770329at2"/>
<sequence length="302" mass="35653">MFHENSIGSIYLLATPFHVVVILFEMYYSIKHKKSLYTTRDTLTTLYLAVLNFAIDIVMKGIAFGVMFYFYKYKIITLEHTFWYWLALVVLQDLAYYFLHLLDHSSRLFWAIHVTHHNSEYFNIATGFRSSVFQPLYRYLFFAPIAFLGFNPFDVMAVYAIVQVYGTWVHTQTIHNMGWLEHILVTPSHHRVHHACNARYLDRNMGMAFIIWDKIFGTFEKEDPNYEPVKFGITVPVENKGPVNIVFHELKSIWKDASQPNISFKNRLQYIFYPPGWNHLGNGKTSKKVRALERLERSKIEK</sequence>
<proteinExistence type="predicted"/>
<evidence type="ECO:0000256" key="2">
    <source>
        <dbReference type="ARBA" id="ARBA00022692"/>
    </source>
</evidence>
<dbReference type="PANTHER" id="PTHR21624">
    <property type="entry name" value="STEROL DESATURASE-RELATED PROTEIN"/>
    <property type="match status" value="1"/>
</dbReference>
<dbReference type="Proteomes" id="UP000237056">
    <property type="component" value="Unassembled WGS sequence"/>
</dbReference>
<dbReference type="GO" id="GO:0006643">
    <property type="term" value="P:membrane lipid metabolic process"/>
    <property type="evidence" value="ECO:0007669"/>
    <property type="project" value="TreeGrafter"/>
</dbReference>
<reference evidence="9 10" key="1">
    <citation type="submission" date="2018-01" db="EMBL/GenBank/DDBJ databases">
        <title>Genomic Encyclopedia of Type Strains, Phase I: the one thousand microbial genomes (KMG-I) project.</title>
        <authorList>
            <person name="Goeker M."/>
        </authorList>
    </citation>
    <scope>NUCLEOTIDE SEQUENCE [LARGE SCALE GENOMIC DNA]</scope>
    <source>
        <strain evidence="9 10">DSM 17960</strain>
    </source>
</reference>
<evidence type="ECO:0000313" key="10">
    <source>
        <dbReference type="Proteomes" id="UP000237056"/>
    </source>
</evidence>
<name>A0A2S4NBW6_9FLAO</name>
<dbReference type="GO" id="GO:0005506">
    <property type="term" value="F:iron ion binding"/>
    <property type="evidence" value="ECO:0007669"/>
    <property type="project" value="InterPro"/>
</dbReference>
<evidence type="ECO:0000256" key="5">
    <source>
        <dbReference type="ARBA" id="ARBA00023098"/>
    </source>
</evidence>
<evidence type="ECO:0000256" key="6">
    <source>
        <dbReference type="ARBA" id="ARBA00023136"/>
    </source>
</evidence>
<protein>
    <submittedName>
        <fullName evidence="9">Sterol desaturase/sphingolipid hydroxylase (Fatty acid hydroxylase superfamily)</fullName>
    </submittedName>
</protein>
<keyword evidence="6 7" id="KW-0472">Membrane</keyword>
<keyword evidence="5" id="KW-0443">Lipid metabolism</keyword>
<dbReference type="GO" id="GO:0012505">
    <property type="term" value="C:endomembrane system"/>
    <property type="evidence" value="ECO:0007669"/>
    <property type="project" value="UniProtKB-SubCell"/>
</dbReference>
<dbReference type="Pfam" id="PF04116">
    <property type="entry name" value="FA_hydroxylase"/>
    <property type="match status" value="1"/>
</dbReference>
<dbReference type="RefSeq" id="WP_103724939.1">
    <property type="nucleotide sequence ID" value="NZ_PQNY01000001.1"/>
</dbReference>
<evidence type="ECO:0000259" key="8">
    <source>
        <dbReference type="Pfam" id="PF04116"/>
    </source>
</evidence>
<evidence type="ECO:0000256" key="4">
    <source>
        <dbReference type="ARBA" id="ARBA00023002"/>
    </source>
</evidence>